<keyword evidence="2" id="KW-1185">Reference proteome</keyword>
<comment type="caution">
    <text evidence="1">The sequence shown here is derived from an EMBL/GenBank/DDBJ whole genome shotgun (WGS) entry which is preliminary data.</text>
</comment>
<dbReference type="RefSeq" id="WP_261496574.1">
    <property type="nucleotide sequence ID" value="NZ_JAOCQF010000002.1"/>
</dbReference>
<proteinExistence type="predicted"/>
<dbReference type="Proteomes" id="UP001205601">
    <property type="component" value="Unassembled WGS sequence"/>
</dbReference>
<name>A0ABT2NPU5_9RHOB</name>
<evidence type="ECO:0000313" key="1">
    <source>
        <dbReference type="EMBL" id="MCT8330721.1"/>
    </source>
</evidence>
<reference evidence="2" key="1">
    <citation type="submission" date="2023-07" db="EMBL/GenBank/DDBJ databases">
        <title>Defluviimonas sediminis sp. nov., isolated from mangrove sediment.</title>
        <authorList>
            <person name="Liu L."/>
            <person name="Li J."/>
            <person name="Huang Y."/>
            <person name="Pan J."/>
            <person name="Li M."/>
        </authorList>
    </citation>
    <scope>NUCLEOTIDE SEQUENCE [LARGE SCALE GENOMIC DNA]</scope>
    <source>
        <strain evidence="2">FT324</strain>
    </source>
</reference>
<dbReference type="EMBL" id="JAOCQF010000002">
    <property type="protein sequence ID" value="MCT8330721.1"/>
    <property type="molecule type" value="Genomic_DNA"/>
</dbReference>
<protein>
    <recommendedName>
        <fullName evidence="3">Sulfotransferase domain-containing protein</fullName>
    </recommendedName>
</protein>
<evidence type="ECO:0008006" key="3">
    <source>
        <dbReference type="Google" id="ProtNLM"/>
    </source>
</evidence>
<sequence length="290" mass="31848">MRVIYHIGAHCTDEGRILKTLLKNRGLLVERGVAVPSPAQFRPVLRRAMQSLSGGMLGQDAGQMIIEDLLDGTPAERLIFSHDFLMSIPMHAIGEDGLYANAARNVAALSRIFAEGRCEFHIGLRNPATLVPALVGLQRGQTYKDVIGAAHPLEMRWQTVIERIVDRVPDARLVLWCDEDLAFVWPEVLRRMAGLDRATPIEGEDDFLSTLLTAEGLAALRARLASAPADVETRRALTEKALASHLREGASDEAVEVPGWTQQLVDQMTADYEGDVAAIAGLPQVEFLWP</sequence>
<organism evidence="1 2">
    <name type="scientific">Albidovulum sediminis</name>
    <dbReference type="NCBI Taxonomy" id="3066345"/>
    <lineage>
        <taxon>Bacteria</taxon>
        <taxon>Pseudomonadati</taxon>
        <taxon>Pseudomonadota</taxon>
        <taxon>Alphaproteobacteria</taxon>
        <taxon>Rhodobacterales</taxon>
        <taxon>Paracoccaceae</taxon>
        <taxon>Albidovulum</taxon>
    </lineage>
</organism>
<gene>
    <name evidence="1" type="ORF">N5I32_14440</name>
</gene>
<accession>A0ABT2NPU5</accession>
<evidence type="ECO:0000313" key="2">
    <source>
        <dbReference type="Proteomes" id="UP001205601"/>
    </source>
</evidence>